<dbReference type="AlphaFoldDB" id="A0AA40EK29"/>
<evidence type="ECO:0000256" key="1">
    <source>
        <dbReference type="SAM" id="MobiDB-lite"/>
    </source>
</evidence>
<evidence type="ECO:0000313" key="3">
    <source>
        <dbReference type="Proteomes" id="UP001172155"/>
    </source>
</evidence>
<dbReference type="EMBL" id="JAUKUD010000006">
    <property type="protein sequence ID" value="KAK0740828.1"/>
    <property type="molecule type" value="Genomic_DNA"/>
</dbReference>
<protein>
    <submittedName>
        <fullName evidence="2">Uncharacterized protein</fullName>
    </submittedName>
</protein>
<keyword evidence="3" id="KW-1185">Reference proteome</keyword>
<accession>A0AA40EK29</accession>
<organism evidence="2 3">
    <name type="scientific">Schizothecium vesticola</name>
    <dbReference type="NCBI Taxonomy" id="314040"/>
    <lineage>
        <taxon>Eukaryota</taxon>
        <taxon>Fungi</taxon>
        <taxon>Dikarya</taxon>
        <taxon>Ascomycota</taxon>
        <taxon>Pezizomycotina</taxon>
        <taxon>Sordariomycetes</taxon>
        <taxon>Sordariomycetidae</taxon>
        <taxon>Sordariales</taxon>
        <taxon>Schizotheciaceae</taxon>
        <taxon>Schizothecium</taxon>
    </lineage>
</organism>
<proteinExistence type="predicted"/>
<reference evidence="2" key="1">
    <citation type="submission" date="2023-06" db="EMBL/GenBank/DDBJ databases">
        <title>Genome-scale phylogeny and comparative genomics of the fungal order Sordariales.</title>
        <authorList>
            <consortium name="Lawrence Berkeley National Laboratory"/>
            <person name="Hensen N."/>
            <person name="Bonometti L."/>
            <person name="Westerberg I."/>
            <person name="Brannstrom I.O."/>
            <person name="Guillou S."/>
            <person name="Cros-Aarteil S."/>
            <person name="Calhoun S."/>
            <person name="Haridas S."/>
            <person name="Kuo A."/>
            <person name="Mondo S."/>
            <person name="Pangilinan J."/>
            <person name="Riley R."/>
            <person name="LaButti K."/>
            <person name="Andreopoulos B."/>
            <person name="Lipzen A."/>
            <person name="Chen C."/>
            <person name="Yanf M."/>
            <person name="Daum C."/>
            <person name="Ng V."/>
            <person name="Clum A."/>
            <person name="Steindorff A."/>
            <person name="Ohm R."/>
            <person name="Martin F."/>
            <person name="Silar P."/>
            <person name="Natvig D."/>
            <person name="Lalanne C."/>
            <person name="Gautier V."/>
            <person name="Ament-velasquez S.L."/>
            <person name="Kruys A."/>
            <person name="Hutchinson M.I."/>
            <person name="Powell A.J."/>
            <person name="Barry K."/>
            <person name="Miller A.N."/>
            <person name="Grigoriev I.V."/>
            <person name="Debuchy R."/>
            <person name="Gladieux P."/>
            <person name="Thoren M.H."/>
            <person name="Johannesson H."/>
        </authorList>
    </citation>
    <scope>NUCLEOTIDE SEQUENCE</scope>
    <source>
        <strain evidence="2">SMH3187-1</strain>
    </source>
</reference>
<evidence type="ECO:0000313" key="2">
    <source>
        <dbReference type="EMBL" id="KAK0740828.1"/>
    </source>
</evidence>
<name>A0AA40EK29_9PEZI</name>
<gene>
    <name evidence="2" type="ORF">B0T18DRAFT_418807</name>
</gene>
<feature type="region of interest" description="Disordered" evidence="1">
    <location>
        <begin position="26"/>
        <end position="59"/>
    </location>
</feature>
<sequence length="59" mass="6486">MRRQLIRKGKNVSPVLLKGQKCMIKPSVAPPSRARQCPRESTRHAVHPGSCLPSKPPSS</sequence>
<comment type="caution">
    <text evidence="2">The sequence shown here is derived from an EMBL/GenBank/DDBJ whole genome shotgun (WGS) entry which is preliminary data.</text>
</comment>
<dbReference type="Proteomes" id="UP001172155">
    <property type="component" value="Unassembled WGS sequence"/>
</dbReference>